<accession>A0A4P8EEJ9</accession>
<proteinExistence type="inferred from homology"/>
<name>A0A4P8EEJ9_9RHOB</name>
<dbReference type="Pfam" id="PF00089">
    <property type="entry name" value="Trypsin"/>
    <property type="match status" value="1"/>
</dbReference>
<keyword evidence="3 6" id="KW-0732">Signal</keyword>
<dbReference type="KEGG" id="pseb:EOK75_04840"/>
<dbReference type="Proteomes" id="UP000298631">
    <property type="component" value="Chromosome"/>
</dbReference>
<evidence type="ECO:0000256" key="5">
    <source>
        <dbReference type="ARBA" id="ARBA00022825"/>
    </source>
</evidence>
<evidence type="ECO:0000256" key="6">
    <source>
        <dbReference type="RuleBase" id="RU004296"/>
    </source>
</evidence>
<dbReference type="InterPro" id="IPR009003">
    <property type="entry name" value="Peptidase_S1_PA"/>
</dbReference>
<protein>
    <recommendedName>
        <fullName evidence="6">Serine protease</fullName>
        <ecNumber evidence="6">3.4.21.-</ecNumber>
    </recommendedName>
</protein>
<evidence type="ECO:0000256" key="3">
    <source>
        <dbReference type="ARBA" id="ARBA00022729"/>
    </source>
</evidence>
<dbReference type="PRINTS" id="PR00839">
    <property type="entry name" value="V8PROTEASE"/>
</dbReference>
<feature type="signal peptide" evidence="6">
    <location>
        <begin position="1"/>
        <end position="26"/>
    </location>
</feature>
<dbReference type="PANTHER" id="PTHR15462:SF8">
    <property type="entry name" value="SERINE PROTEASE"/>
    <property type="match status" value="1"/>
</dbReference>
<dbReference type="EMBL" id="CP039964">
    <property type="protein sequence ID" value="QCO55159.1"/>
    <property type="molecule type" value="Genomic_DNA"/>
</dbReference>
<dbReference type="PROSITE" id="PS50240">
    <property type="entry name" value="TRYPSIN_DOM"/>
    <property type="match status" value="1"/>
</dbReference>
<evidence type="ECO:0000256" key="2">
    <source>
        <dbReference type="ARBA" id="ARBA00022670"/>
    </source>
</evidence>
<dbReference type="GO" id="GO:0004252">
    <property type="term" value="F:serine-type endopeptidase activity"/>
    <property type="evidence" value="ECO:0007669"/>
    <property type="project" value="InterPro"/>
</dbReference>
<dbReference type="SMART" id="SM00020">
    <property type="entry name" value="Tryp_SPc"/>
    <property type="match status" value="1"/>
</dbReference>
<evidence type="ECO:0000259" key="7">
    <source>
        <dbReference type="PROSITE" id="PS50240"/>
    </source>
</evidence>
<evidence type="ECO:0000313" key="9">
    <source>
        <dbReference type="Proteomes" id="UP000298631"/>
    </source>
</evidence>
<dbReference type="InterPro" id="IPR008256">
    <property type="entry name" value="Peptidase_S1B"/>
</dbReference>
<comment type="similarity">
    <text evidence="1 6">Belongs to the peptidase S1B family.</text>
</comment>
<dbReference type="InterPro" id="IPR043504">
    <property type="entry name" value="Peptidase_S1_PA_chymotrypsin"/>
</dbReference>
<dbReference type="SUPFAM" id="SSF50494">
    <property type="entry name" value="Trypsin-like serine proteases"/>
    <property type="match status" value="1"/>
</dbReference>
<evidence type="ECO:0000256" key="4">
    <source>
        <dbReference type="ARBA" id="ARBA00022801"/>
    </source>
</evidence>
<keyword evidence="2 6" id="KW-0645">Protease</keyword>
<reference evidence="8 9" key="1">
    <citation type="submission" date="2019-05" db="EMBL/GenBank/DDBJ databases">
        <title>Pseudorhodobacter turbinis sp. nov., isolated from the gut of the Korean turban shell.</title>
        <authorList>
            <person name="Jeong Y.-S."/>
            <person name="Kang W.-R."/>
            <person name="Bae J.-W."/>
        </authorList>
    </citation>
    <scope>NUCLEOTIDE SEQUENCE [LARGE SCALE GENOMIC DNA]</scope>
    <source>
        <strain evidence="8 9">S12M18</strain>
    </source>
</reference>
<dbReference type="RefSeq" id="WP_137192850.1">
    <property type="nucleotide sequence ID" value="NZ_CP039964.1"/>
</dbReference>
<dbReference type="Gene3D" id="2.40.10.10">
    <property type="entry name" value="Trypsin-like serine proteases"/>
    <property type="match status" value="2"/>
</dbReference>
<sequence>MPVLPILLRAALGLTLALGVCSGAMAEESDLRRLDTGDESRGWDAVGRLNMGQSSFCTGALIGPNLVLTAAHCLFDSTTGARIDADEIEFLAGWRNGRAAAYRRIKRTVTHPQYIYGGGDKLTRVSFDLALLELDRPIRLPSIHPFETDFLPVEGAEVGVVSYAKDRAEAPSLQELCHVLNREAALLVLSCSVDFGSSGAPIFSIREGVARVVSVVSSKADFGGQDVALGTILQGPLQTLRASLAAEDTHFQKADPALRTIEAGAGNSAKFIKP</sequence>
<dbReference type="PROSITE" id="PS00134">
    <property type="entry name" value="TRYPSIN_HIS"/>
    <property type="match status" value="1"/>
</dbReference>
<dbReference type="PANTHER" id="PTHR15462">
    <property type="entry name" value="SERINE PROTEASE"/>
    <property type="match status" value="1"/>
</dbReference>
<keyword evidence="5 6" id="KW-0720">Serine protease</keyword>
<dbReference type="InterPro" id="IPR001254">
    <property type="entry name" value="Trypsin_dom"/>
</dbReference>
<keyword evidence="4 6" id="KW-0378">Hydrolase</keyword>
<evidence type="ECO:0000256" key="1">
    <source>
        <dbReference type="ARBA" id="ARBA00008764"/>
    </source>
</evidence>
<feature type="chain" id="PRO_5021041492" description="Serine protease" evidence="6">
    <location>
        <begin position="27"/>
        <end position="274"/>
    </location>
</feature>
<gene>
    <name evidence="8" type="ORF">EOK75_04840</name>
</gene>
<dbReference type="InterPro" id="IPR018114">
    <property type="entry name" value="TRYPSIN_HIS"/>
</dbReference>
<organism evidence="8 9">
    <name type="scientific">Pseudorhodobacter turbinis</name>
    <dbReference type="NCBI Taxonomy" id="2500533"/>
    <lineage>
        <taxon>Bacteria</taxon>
        <taxon>Pseudomonadati</taxon>
        <taxon>Pseudomonadota</taxon>
        <taxon>Alphaproteobacteria</taxon>
        <taxon>Rhodobacterales</taxon>
        <taxon>Paracoccaceae</taxon>
        <taxon>Pseudorhodobacter</taxon>
    </lineage>
</organism>
<evidence type="ECO:0000313" key="8">
    <source>
        <dbReference type="EMBL" id="QCO55159.1"/>
    </source>
</evidence>
<dbReference type="GO" id="GO:0006508">
    <property type="term" value="P:proteolysis"/>
    <property type="evidence" value="ECO:0007669"/>
    <property type="project" value="UniProtKB-KW"/>
</dbReference>
<dbReference type="EC" id="3.4.21.-" evidence="6"/>
<dbReference type="InterPro" id="IPR050966">
    <property type="entry name" value="Glutamyl_endopeptidase"/>
</dbReference>
<dbReference type="AlphaFoldDB" id="A0A4P8EEJ9"/>
<feature type="domain" description="Peptidase S1" evidence="7">
    <location>
        <begin position="20"/>
        <end position="245"/>
    </location>
</feature>
<dbReference type="OrthoDB" id="267336at2"/>
<keyword evidence="9" id="KW-1185">Reference proteome</keyword>